<keyword evidence="2" id="KW-1185">Reference proteome</keyword>
<reference evidence="1" key="1">
    <citation type="submission" date="2021-03" db="EMBL/GenBank/DDBJ databases">
        <authorList>
            <person name="Tran Van P."/>
        </authorList>
    </citation>
    <scope>NUCLEOTIDE SEQUENCE</scope>
</reference>
<evidence type="ECO:0000313" key="2">
    <source>
        <dbReference type="Proteomes" id="UP001153148"/>
    </source>
</evidence>
<dbReference type="EMBL" id="CAJPIN010011053">
    <property type="protein sequence ID" value="CAG2059965.1"/>
    <property type="molecule type" value="Genomic_DNA"/>
</dbReference>
<evidence type="ECO:0000313" key="1">
    <source>
        <dbReference type="EMBL" id="CAG2059965.1"/>
    </source>
</evidence>
<organism evidence="1 2">
    <name type="scientific">Timema podura</name>
    <name type="common">Walking stick</name>
    <dbReference type="NCBI Taxonomy" id="61482"/>
    <lineage>
        <taxon>Eukaryota</taxon>
        <taxon>Metazoa</taxon>
        <taxon>Ecdysozoa</taxon>
        <taxon>Arthropoda</taxon>
        <taxon>Hexapoda</taxon>
        <taxon>Insecta</taxon>
        <taxon>Pterygota</taxon>
        <taxon>Neoptera</taxon>
        <taxon>Polyneoptera</taxon>
        <taxon>Phasmatodea</taxon>
        <taxon>Timematodea</taxon>
        <taxon>Timematoidea</taxon>
        <taxon>Timematidae</taxon>
        <taxon>Timema</taxon>
    </lineage>
</organism>
<protein>
    <submittedName>
        <fullName evidence="1">Uncharacterized protein</fullName>
    </submittedName>
</protein>
<dbReference type="Proteomes" id="UP001153148">
    <property type="component" value="Unassembled WGS sequence"/>
</dbReference>
<gene>
    <name evidence="1" type="ORF">TPAB3V08_LOCUS6923</name>
</gene>
<accession>A0ABN7NYL3</accession>
<comment type="caution">
    <text evidence="1">The sequence shown here is derived from an EMBL/GenBank/DDBJ whole genome shotgun (WGS) entry which is preliminary data.</text>
</comment>
<sequence>MFTSQVKASPVHISAAGFCIVNKSILIS</sequence>
<proteinExistence type="predicted"/>
<feature type="non-terminal residue" evidence="1">
    <location>
        <position position="28"/>
    </location>
</feature>
<name>A0ABN7NYL3_TIMPD</name>